<dbReference type="Proteomes" id="UP000009022">
    <property type="component" value="Unassembled WGS sequence"/>
</dbReference>
<dbReference type="GeneID" id="6757737"/>
<evidence type="ECO:0000256" key="4">
    <source>
        <dbReference type="ARBA" id="ARBA00006730"/>
    </source>
</evidence>
<dbReference type="GO" id="GO:0005829">
    <property type="term" value="C:cytosol"/>
    <property type="evidence" value="ECO:0007669"/>
    <property type="project" value="UniProtKB-SubCell"/>
</dbReference>
<dbReference type="FunCoup" id="B3S8F9">
    <property type="interactions" value="175"/>
</dbReference>
<dbReference type="Gene3D" id="3.30.9.10">
    <property type="entry name" value="D-Amino Acid Oxidase, subunit A, domain 2"/>
    <property type="match status" value="1"/>
</dbReference>
<evidence type="ECO:0000256" key="8">
    <source>
        <dbReference type="ARBA" id="ARBA00023002"/>
    </source>
</evidence>
<proteinExistence type="inferred from homology"/>
<dbReference type="CTD" id="6757737"/>
<evidence type="ECO:0000313" key="10">
    <source>
        <dbReference type="EMBL" id="EDV20880.1"/>
    </source>
</evidence>
<dbReference type="EMBL" id="DS985256">
    <property type="protein sequence ID" value="EDV20880.1"/>
    <property type="molecule type" value="Genomic_DNA"/>
</dbReference>
<dbReference type="PhylomeDB" id="B3S8F9"/>
<dbReference type="InParanoid" id="B3S8F9"/>
<dbReference type="InterPro" id="IPR023209">
    <property type="entry name" value="DAO"/>
</dbReference>
<dbReference type="GO" id="GO:0005782">
    <property type="term" value="C:peroxisomal matrix"/>
    <property type="evidence" value="ECO:0007669"/>
    <property type="project" value="UniProtKB-SubCell"/>
</dbReference>
<dbReference type="InterPro" id="IPR006076">
    <property type="entry name" value="FAD-dep_OxRdtase"/>
</dbReference>
<evidence type="ECO:0000256" key="6">
    <source>
        <dbReference type="ARBA" id="ARBA00022630"/>
    </source>
</evidence>
<dbReference type="AlphaFoldDB" id="B3S8F9"/>
<dbReference type="InterPro" id="IPR006181">
    <property type="entry name" value="D-amino_acid_oxidase_CS"/>
</dbReference>
<evidence type="ECO:0000256" key="2">
    <source>
        <dbReference type="ARBA" id="ARBA00004253"/>
    </source>
</evidence>
<dbReference type="RefSeq" id="XP_002116524.1">
    <property type="nucleotide sequence ID" value="XM_002116488.1"/>
</dbReference>
<evidence type="ECO:0000313" key="11">
    <source>
        <dbReference type="Proteomes" id="UP000009022"/>
    </source>
</evidence>
<feature type="domain" description="FAD dependent oxidoreductase" evidence="9">
    <location>
        <begin position="30"/>
        <end position="283"/>
    </location>
</feature>
<dbReference type="OrthoDB" id="2015447at2759"/>
<dbReference type="PROSITE" id="PS00677">
    <property type="entry name" value="DAO"/>
    <property type="match status" value="1"/>
</dbReference>
<dbReference type="GO" id="GO:0019478">
    <property type="term" value="P:D-amino acid catabolic process"/>
    <property type="evidence" value="ECO:0000318"/>
    <property type="project" value="GO_Central"/>
</dbReference>
<dbReference type="eggNOG" id="KOG3923">
    <property type="taxonomic scope" value="Eukaryota"/>
</dbReference>
<keyword evidence="8" id="KW-0560">Oxidoreductase</keyword>
<keyword evidence="7" id="KW-0274">FAD</keyword>
<keyword evidence="6" id="KW-0285">Flavoprotein</keyword>
<name>B3S8F9_TRIAD</name>
<dbReference type="KEGG" id="tad:TRIADDRAFT_60527"/>
<comment type="subcellular location">
    <subcellularLocation>
        <location evidence="3">Cytoplasm</location>
        <location evidence="3">Cytosol</location>
    </subcellularLocation>
    <subcellularLocation>
        <location evidence="2">Peroxisome matrix</location>
    </subcellularLocation>
</comment>
<comment type="similarity">
    <text evidence="4">Belongs to the DAMOX/DASOX family.</text>
</comment>
<evidence type="ECO:0000256" key="5">
    <source>
        <dbReference type="ARBA" id="ARBA00022490"/>
    </source>
</evidence>
<keyword evidence="5" id="KW-0963">Cytoplasm</keyword>
<evidence type="ECO:0000259" key="9">
    <source>
        <dbReference type="Pfam" id="PF01266"/>
    </source>
</evidence>
<dbReference type="FunFam" id="3.30.9.10:FF:000004">
    <property type="entry name" value="D-amino-acid oxidase"/>
    <property type="match status" value="1"/>
</dbReference>
<organism evidence="10 11">
    <name type="scientific">Trichoplax adhaerens</name>
    <name type="common">Trichoplax reptans</name>
    <dbReference type="NCBI Taxonomy" id="10228"/>
    <lineage>
        <taxon>Eukaryota</taxon>
        <taxon>Metazoa</taxon>
        <taxon>Placozoa</taxon>
        <taxon>Uniplacotomia</taxon>
        <taxon>Trichoplacea</taxon>
        <taxon>Trichoplacidae</taxon>
        <taxon>Trichoplax</taxon>
    </lineage>
</organism>
<evidence type="ECO:0000256" key="3">
    <source>
        <dbReference type="ARBA" id="ARBA00004514"/>
    </source>
</evidence>
<dbReference type="SUPFAM" id="SSF51971">
    <property type="entry name" value="Nucleotide-binding domain"/>
    <property type="match status" value="1"/>
</dbReference>
<evidence type="ECO:0000256" key="7">
    <source>
        <dbReference type="ARBA" id="ARBA00022827"/>
    </source>
</evidence>
<dbReference type="SUPFAM" id="SSF54373">
    <property type="entry name" value="FAD-linked reductases, C-terminal domain"/>
    <property type="match status" value="1"/>
</dbReference>
<dbReference type="PIRSF" id="PIRSF000189">
    <property type="entry name" value="D-aa_oxidase"/>
    <property type="match status" value="1"/>
</dbReference>
<dbReference type="PANTHER" id="PTHR11530:SF11">
    <property type="entry name" value="D-ASPARTATE OXIDASE"/>
    <property type="match status" value="1"/>
</dbReference>
<dbReference type="STRING" id="10228.B3S8F9"/>
<dbReference type="PANTHER" id="PTHR11530">
    <property type="entry name" value="D-AMINO ACID OXIDASE"/>
    <property type="match status" value="1"/>
</dbReference>
<sequence length="302" mass="34042">MTISVCVVGAGIIGLSTALQILQNNSDLRPWFNKTIDWIGQLSQENPGLAGIHRIQLLHFFEQNRPEPHWKEWILGFRKVTDLEKSLACRKSTINGWCLSTFCIDTTKYMAWLTTRIQDLGGRFQQRKLTSLNQLSAYDIIVNCSGIGAYSLVPDPSVTPVRGQILRVKAPWLFHSCVFEYGEKLSYVFPRSSSVVLGGTYQVGNWNMNIDKNDSKQILEDCCKLIPSLKNAEIIEEVVGLRPLRPSIRLEIEKRNIDQKDIKIVHNYGHGGGGYSFHWGCAIEAFKLVEQLSSESGLISTL</sequence>
<dbReference type="OMA" id="LWWPYRI"/>
<dbReference type="Gene3D" id="3.40.50.720">
    <property type="entry name" value="NAD(P)-binding Rossmann-like Domain"/>
    <property type="match status" value="1"/>
</dbReference>
<accession>B3S8F9</accession>
<dbReference type="GO" id="GO:0005737">
    <property type="term" value="C:cytoplasm"/>
    <property type="evidence" value="ECO:0000318"/>
    <property type="project" value="GO_Central"/>
</dbReference>
<comment type="cofactor">
    <cofactor evidence="1">
        <name>FAD</name>
        <dbReference type="ChEBI" id="CHEBI:57692"/>
    </cofactor>
</comment>
<reference evidence="10 11" key="1">
    <citation type="journal article" date="2008" name="Nature">
        <title>The Trichoplax genome and the nature of placozoans.</title>
        <authorList>
            <person name="Srivastava M."/>
            <person name="Begovic E."/>
            <person name="Chapman J."/>
            <person name="Putnam N.H."/>
            <person name="Hellsten U."/>
            <person name="Kawashima T."/>
            <person name="Kuo A."/>
            <person name="Mitros T."/>
            <person name="Salamov A."/>
            <person name="Carpenter M.L."/>
            <person name="Signorovitch A.Y."/>
            <person name="Moreno M.A."/>
            <person name="Kamm K."/>
            <person name="Grimwood J."/>
            <person name="Schmutz J."/>
            <person name="Shapiro H."/>
            <person name="Grigoriev I.V."/>
            <person name="Buss L.W."/>
            <person name="Schierwater B."/>
            <person name="Dellaporta S.L."/>
            <person name="Rokhsar D.S."/>
        </authorList>
    </citation>
    <scope>NUCLEOTIDE SEQUENCE [LARGE SCALE GENOMIC DNA]</scope>
    <source>
        <strain evidence="10 11">Grell-BS-1999</strain>
    </source>
</reference>
<dbReference type="GO" id="GO:0071949">
    <property type="term" value="F:FAD binding"/>
    <property type="evidence" value="ECO:0007669"/>
    <property type="project" value="InterPro"/>
</dbReference>
<dbReference type="HOGENOM" id="CLU_034311_0_2_1"/>
<protein>
    <recommendedName>
        <fullName evidence="9">FAD dependent oxidoreductase domain-containing protein</fullName>
    </recommendedName>
</protein>
<evidence type="ECO:0000256" key="1">
    <source>
        <dbReference type="ARBA" id="ARBA00001974"/>
    </source>
</evidence>
<keyword evidence="11" id="KW-1185">Reference proteome</keyword>
<dbReference type="Pfam" id="PF01266">
    <property type="entry name" value="DAO"/>
    <property type="match status" value="1"/>
</dbReference>
<dbReference type="GO" id="GO:0003884">
    <property type="term" value="F:D-amino-acid oxidase activity"/>
    <property type="evidence" value="ECO:0000318"/>
    <property type="project" value="GO_Central"/>
</dbReference>
<gene>
    <name evidence="10" type="ORF">TRIADDRAFT_60527</name>
</gene>